<feature type="transmembrane region" description="Helical" evidence="1">
    <location>
        <begin position="56"/>
        <end position="75"/>
    </location>
</feature>
<keyword evidence="1" id="KW-1133">Transmembrane helix</keyword>
<name>A0A1X9NFK5_9GAMM</name>
<protein>
    <submittedName>
        <fullName evidence="2">Serine active site containing 1-like protein</fullName>
    </submittedName>
</protein>
<feature type="transmembrane region" description="Helical" evidence="1">
    <location>
        <begin position="117"/>
        <end position="137"/>
    </location>
</feature>
<reference evidence="2 3" key="1">
    <citation type="submission" date="2016-11" db="EMBL/GenBank/DDBJ databases">
        <title>Trade-off between light-utilization and light-protection in marine flavobacteria.</title>
        <authorList>
            <person name="Kumagai Y."/>
        </authorList>
    </citation>
    <scope>NUCLEOTIDE SEQUENCE [LARGE SCALE GENOMIC DNA]</scope>
    <source>
        <strain evidence="2 3">NBRC 107125</strain>
    </source>
</reference>
<dbReference type="AlphaFoldDB" id="A0A1X9NFK5"/>
<feature type="transmembrane region" description="Helical" evidence="1">
    <location>
        <begin position="184"/>
        <end position="203"/>
    </location>
</feature>
<keyword evidence="3" id="KW-1185">Reference proteome</keyword>
<feature type="transmembrane region" description="Helical" evidence="1">
    <location>
        <begin position="87"/>
        <end position="105"/>
    </location>
</feature>
<dbReference type="KEGG" id="osg:BST96_04170"/>
<feature type="transmembrane region" description="Helical" evidence="1">
    <location>
        <begin position="239"/>
        <end position="259"/>
    </location>
</feature>
<evidence type="ECO:0000256" key="1">
    <source>
        <dbReference type="SAM" id="Phobius"/>
    </source>
</evidence>
<dbReference type="OrthoDB" id="57937at2"/>
<feature type="transmembrane region" description="Helical" evidence="1">
    <location>
        <begin position="158"/>
        <end position="178"/>
    </location>
</feature>
<dbReference type="Proteomes" id="UP000193450">
    <property type="component" value="Chromosome"/>
</dbReference>
<feature type="transmembrane region" description="Helical" evidence="1">
    <location>
        <begin position="215"/>
        <end position="233"/>
    </location>
</feature>
<evidence type="ECO:0000313" key="2">
    <source>
        <dbReference type="EMBL" id="ARN76296.1"/>
    </source>
</evidence>
<accession>A0A1X9NFK5</accession>
<feature type="transmembrane region" description="Helical" evidence="1">
    <location>
        <begin position="294"/>
        <end position="313"/>
    </location>
</feature>
<organism evidence="2 3">
    <name type="scientific">Oceanicoccus sagamiensis</name>
    <dbReference type="NCBI Taxonomy" id="716816"/>
    <lineage>
        <taxon>Bacteria</taxon>
        <taxon>Pseudomonadati</taxon>
        <taxon>Pseudomonadota</taxon>
        <taxon>Gammaproteobacteria</taxon>
        <taxon>Cellvibrionales</taxon>
        <taxon>Spongiibacteraceae</taxon>
        <taxon>Oceanicoccus</taxon>
    </lineage>
</organism>
<feature type="transmembrane region" description="Helical" evidence="1">
    <location>
        <begin position="266"/>
        <end position="282"/>
    </location>
</feature>
<dbReference type="EMBL" id="CP019343">
    <property type="protein sequence ID" value="ARN76296.1"/>
    <property type="molecule type" value="Genomic_DNA"/>
</dbReference>
<dbReference type="RefSeq" id="WP_085760469.1">
    <property type="nucleotide sequence ID" value="NZ_CP019343.1"/>
</dbReference>
<sequence length="335" mass="38367">MTATHYLGMLGSLLLMAVVVAVGPYSSADMFAPDQGPGWYYWKLQDPDFMSRFTSWGLYSLHQVAIWGTIAYAQIQRPKYSKTLNPVNIAALGLNVLFILLHILQTKVWYDGLAQDTPVWSSQASVVFMLVFVLMMENSRRGLFFGKKIEFVDKPTDFLKRYHGYYFSWAVIYTFWFHPIEDNLGHMLGTFYVIMLMLQGSLMFTRYHMNRKWTLWLECFVLIHGSLVAYMTIEGDQWKMFFFGFLTLFVVTQMHGIGLGNKTRTAIVLAYIGGVIAAYYGNWGDMAAIIRIPFAEYGFVFLFAAIAWLPVGLGRLVKFRKAKPEEPIPTNVSNA</sequence>
<proteinExistence type="predicted"/>
<evidence type="ECO:0000313" key="3">
    <source>
        <dbReference type="Proteomes" id="UP000193450"/>
    </source>
</evidence>
<gene>
    <name evidence="2" type="ORF">BST96_04170</name>
</gene>
<keyword evidence="1" id="KW-0472">Membrane</keyword>
<keyword evidence="1" id="KW-0812">Transmembrane</keyword>
<dbReference type="STRING" id="716816.BST96_04170"/>